<dbReference type="PANTHER" id="PTHR12756:SF11">
    <property type="entry name" value="CYTOSOLIC CARBOXYPEPTIDASE 1"/>
    <property type="match status" value="1"/>
</dbReference>
<dbReference type="InterPro" id="IPR050821">
    <property type="entry name" value="Cytosolic_carboxypeptidase"/>
</dbReference>
<sequence>MTTTTPHSSQEWKFDNDEFNEIRPGSSRYHLFRYEGNGILVFDSHSRRSDELLYEETNKIVAREPLPEFKNKKAEKIYEYDRIQYLNMRNYTSNKKIPCEYTLVIPQDSLKFESKFEGGNLRKAIRVSENEYNLLLEFDTETEGYTQWYYFAVENNKADANIRFNIVNLMKYDSLYNDGMQPLVKSLRDGGGWKRAGYNVSYYQNSYQRPISTPNKPVFYYTLTFSYKFEYPNDQVFFAYCYPYTYTQLLAYLGSFKTHEKILRIESLCKTLGDNSCPILTITRNVLTYPSLDFLSVKQKYMYSTMKYNFKDKLKFSEWTFPQERSHIDWQSTSRGNQF</sequence>
<protein>
    <recommendedName>
        <fullName evidence="2">Cytosolic carboxypeptidase N-terminal domain-containing protein</fullName>
    </recommendedName>
</protein>
<dbReference type="Proteomes" id="UP001162131">
    <property type="component" value="Unassembled WGS sequence"/>
</dbReference>
<dbReference type="Pfam" id="PF18027">
    <property type="entry name" value="Pepdidase_M14_N"/>
    <property type="match status" value="1"/>
</dbReference>
<dbReference type="Gene3D" id="2.60.40.3120">
    <property type="match status" value="1"/>
</dbReference>
<proteinExistence type="predicted"/>
<evidence type="ECO:0000313" key="4">
    <source>
        <dbReference type="Proteomes" id="UP001162131"/>
    </source>
</evidence>
<comment type="caution">
    <text evidence="3">The sequence shown here is derived from an EMBL/GenBank/DDBJ whole genome shotgun (WGS) entry which is preliminary data.</text>
</comment>
<evidence type="ECO:0000313" key="3">
    <source>
        <dbReference type="EMBL" id="CAG9334618.1"/>
    </source>
</evidence>
<dbReference type="InterPro" id="IPR040626">
    <property type="entry name" value="Pepdidase_M14_N"/>
</dbReference>
<accession>A0AAU9KBJ8</accession>
<dbReference type="PANTHER" id="PTHR12756">
    <property type="entry name" value="CYTOSOLIC CARBOXYPEPTIDASE"/>
    <property type="match status" value="1"/>
</dbReference>
<dbReference type="EMBL" id="CAJZBQ010000058">
    <property type="protein sequence ID" value="CAG9334618.1"/>
    <property type="molecule type" value="Genomic_DNA"/>
</dbReference>
<comment type="cofactor">
    <cofactor evidence="1">
        <name>Zn(2+)</name>
        <dbReference type="ChEBI" id="CHEBI:29105"/>
    </cofactor>
</comment>
<gene>
    <name evidence="3" type="ORF">BSTOLATCC_MIC61229</name>
</gene>
<feature type="domain" description="Cytosolic carboxypeptidase N-terminal" evidence="2">
    <location>
        <begin position="112"/>
        <end position="200"/>
    </location>
</feature>
<evidence type="ECO:0000256" key="1">
    <source>
        <dbReference type="ARBA" id="ARBA00001947"/>
    </source>
</evidence>
<keyword evidence="4" id="KW-1185">Reference proteome</keyword>
<name>A0AAU9KBJ8_9CILI</name>
<organism evidence="3 4">
    <name type="scientific">Blepharisma stoltei</name>
    <dbReference type="NCBI Taxonomy" id="1481888"/>
    <lineage>
        <taxon>Eukaryota</taxon>
        <taxon>Sar</taxon>
        <taxon>Alveolata</taxon>
        <taxon>Ciliophora</taxon>
        <taxon>Postciliodesmatophora</taxon>
        <taxon>Heterotrichea</taxon>
        <taxon>Heterotrichida</taxon>
        <taxon>Blepharismidae</taxon>
        <taxon>Blepharisma</taxon>
    </lineage>
</organism>
<reference evidence="3" key="1">
    <citation type="submission" date="2021-09" db="EMBL/GenBank/DDBJ databases">
        <authorList>
            <consortium name="AG Swart"/>
            <person name="Singh M."/>
            <person name="Singh A."/>
            <person name="Seah K."/>
            <person name="Emmerich C."/>
        </authorList>
    </citation>
    <scope>NUCLEOTIDE SEQUENCE</scope>
    <source>
        <strain evidence="3">ATCC30299</strain>
    </source>
</reference>
<evidence type="ECO:0000259" key="2">
    <source>
        <dbReference type="Pfam" id="PF18027"/>
    </source>
</evidence>
<dbReference type="SUPFAM" id="SSF53187">
    <property type="entry name" value="Zn-dependent exopeptidases"/>
    <property type="match status" value="1"/>
</dbReference>
<dbReference type="AlphaFoldDB" id="A0AAU9KBJ8"/>